<dbReference type="PANTHER" id="PTHR37984">
    <property type="entry name" value="PROTEIN CBG26694"/>
    <property type="match status" value="1"/>
</dbReference>
<comment type="caution">
    <text evidence="8">The sequence shown here is derived from an EMBL/GenBank/DDBJ whole genome shotgun (WGS) entry which is preliminary data.</text>
</comment>
<evidence type="ECO:0000256" key="1">
    <source>
        <dbReference type="ARBA" id="ARBA00022679"/>
    </source>
</evidence>
<evidence type="ECO:0000313" key="8">
    <source>
        <dbReference type="EMBL" id="KAF9761340.1"/>
    </source>
</evidence>
<dbReference type="GO" id="GO:0003964">
    <property type="term" value="F:RNA-directed DNA polymerase activity"/>
    <property type="evidence" value="ECO:0007669"/>
    <property type="project" value="UniProtKB-KW"/>
</dbReference>
<dbReference type="GO" id="GO:0016787">
    <property type="term" value="F:hydrolase activity"/>
    <property type="evidence" value="ECO:0007669"/>
    <property type="project" value="UniProtKB-KW"/>
</dbReference>
<organism evidence="8 9">
    <name type="scientific">Nosema granulosis</name>
    <dbReference type="NCBI Taxonomy" id="83296"/>
    <lineage>
        <taxon>Eukaryota</taxon>
        <taxon>Fungi</taxon>
        <taxon>Fungi incertae sedis</taxon>
        <taxon>Microsporidia</taxon>
        <taxon>Nosematidae</taxon>
        <taxon>Nosema</taxon>
    </lineage>
</organism>
<evidence type="ECO:0000313" key="9">
    <source>
        <dbReference type="Proteomes" id="UP000740883"/>
    </source>
</evidence>
<dbReference type="EMBL" id="SBJO01000358">
    <property type="protein sequence ID" value="KAF9761340.1"/>
    <property type="molecule type" value="Genomic_DNA"/>
</dbReference>
<dbReference type="InterPro" id="IPR050951">
    <property type="entry name" value="Retrovirus_Pol_polyprotein"/>
</dbReference>
<sequence>MEKFEYFLKGREFILITDHIALKALNGKGKIKSARIIRWTESIQQFNFKVEYKPGEYIPHVDGLSRLVKVENVNLISEGITNETKEKIIQMHEDIVHRVPK</sequence>
<keyword evidence="4" id="KW-0255">Endonuclease</keyword>
<feature type="domain" description="Reverse transcriptase RNase H-like" evidence="7">
    <location>
        <begin position="1"/>
        <end position="46"/>
    </location>
</feature>
<keyword evidence="5" id="KW-0378">Hydrolase</keyword>
<evidence type="ECO:0000259" key="7">
    <source>
        <dbReference type="Pfam" id="PF17917"/>
    </source>
</evidence>
<dbReference type="Proteomes" id="UP000740883">
    <property type="component" value="Unassembled WGS sequence"/>
</dbReference>
<reference evidence="8 9" key="1">
    <citation type="journal article" date="2020" name="Genome Biol. Evol.">
        <title>Comparative genomics of strictly vertically transmitted, feminizing microsporidia endosymbionts of amphipod crustaceans.</title>
        <authorList>
            <person name="Cormier A."/>
            <person name="Chebbi M.A."/>
            <person name="Giraud I."/>
            <person name="Wattier R."/>
            <person name="Teixeira M."/>
            <person name="Gilbert C."/>
            <person name="Rigaud T."/>
            <person name="Cordaux R."/>
        </authorList>
    </citation>
    <scope>NUCLEOTIDE SEQUENCE [LARGE SCALE GENOMIC DNA]</scope>
    <source>
        <strain evidence="8 9">Ou3-Ou53</strain>
    </source>
</reference>
<keyword evidence="3" id="KW-0540">Nuclease</keyword>
<keyword evidence="1" id="KW-0808">Transferase</keyword>
<dbReference type="InterPro" id="IPR041373">
    <property type="entry name" value="RT_RNaseH"/>
</dbReference>
<keyword evidence="6" id="KW-0695">RNA-directed DNA polymerase</keyword>
<dbReference type="InterPro" id="IPR043502">
    <property type="entry name" value="DNA/RNA_pol_sf"/>
</dbReference>
<keyword evidence="9" id="KW-1185">Reference proteome</keyword>
<evidence type="ECO:0000256" key="4">
    <source>
        <dbReference type="ARBA" id="ARBA00022759"/>
    </source>
</evidence>
<gene>
    <name evidence="8" type="primary">TY3B-G_0</name>
    <name evidence="8" type="ORF">NGRA_2710</name>
</gene>
<dbReference type="Pfam" id="PF17917">
    <property type="entry name" value="RT_RNaseH"/>
    <property type="match status" value="1"/>
</dbReference>
<evidence type="ECO:0000256" key="5">
    <source>
        <dbReference type="ARBA" id="ARBA00022801"/>
    </source>
</evidence>
<proteinExistence type="predicted"/>
<dbReference type="AlphaFoldDB" id="A0A9P6KXX7"/>
<dbReference type="OrthoDB" id="3863715at2759"/>
<dbReference type="SUPFAM" id="SSF56672">
    <property type="entry name" value="DNA/RNA polymerases"/>
    <property type="match status" value="1"/>
</dbReference>
<dbReference type="GO" id="GO:0004519">
    <property type="term" value="F:endonuclease activity"/>
    <property type="evidence" value="ECO:0007669"/>
    <property type="project" value="UniProtKB-KW"/>
</dbReference>
<keyword evidence="2" id="KW-0548">Nucleotidyltransferase</keyword>
<evidence type="ECO:0000256" key="6">
    <source>
        <dbReference type="ARBA" id="ARBA00022918"/>
    </source>
</evidence>
<dbReference type="PANTHER" id="PTHR37984:SF5">
    <property type="entry name" value="PROTEIN NYNRIN-LIKE"/>
    <property type="match status" value="1"/>
</dbReference>
<accession>A0A9P6KXX7</accession>
<evidence type="ECO:0000256" key="2">
    <source>
        <dbReference type="ARBA" id="ARBA00022695"/>
    </source>
</evidence>
<protein>
    <submittedName>
        <fullName evidence="8">Transposon Ty3-G Gag-Pol polyprotein</fullName>
    </submittedName>
</protein>
<name>A0A9P6KXX7_9MICR</name>
<evidence type="ECO:0000256" key="3">
    <source>
        <dbReference type="ARBA" id="ARBA00022722"/>
    </source>
</evidence>